<dbReference type="Proteomes" id="UP001064048">
    <property type="component" value="Chromosome 11"/>
</dbReference>
<evidence type="ECO:0000313" key="1">
    <source>
        <dbReference type="EMBL" id="KAI8425097.1"/>
    </source>
</evidence>
<name>A0ACC0JLR5_CHOFU</name>
<protein>
    <submittedName>
        <fullName evidence="1">Uncharacterized protein</fullName>
    </submittedName>
</protein>
<keyword evidence="2" id="KW-1185">Reference proteome</keyword>
<proteinExistence type="predicted"/>
<gene>
    <name evidence="1" type="ORF">MSG28_006956</name>
</gene>
<accession>A0ACC0JLR5</accession>
<organism evidence="1 2">
    <name type="scientific">Choristoneura fumiferana</name>
    <name type="common">Spruce budworm moth</name>
    <name type="synonym">Archips fumiferana</name>
    <dbReference type="NCBI Taxonomy" id="7141"/>
    <lineage>
        <taxon>Eukaryota</taxon>
        <taxon>Metazoa</taxon>
        <taxon>Ecdysozoa</taxon>
        <taxon>Arthropoda</taxon>
        <taxon>Hexapoda</taxon>
        <taxon>Insecta</taxon>
        <taxon>Pterygota</taxon>
        <taxon>Neoptera</taxon>
        <taxon>Endopterygota</taxon>
        <taxon>Lepidoptera</taxon>
        <taxon>Glossata</taxon>
        <taxon>Ditrysia</taxon>
        <taxon>Tortricoidea</taxon>
        <taxon>Tortricidae</taxon>
        <taxon>Tortricinae</taxon>
        <taxon>Choristoneura</taxon>
    </lineage>
</organism>
<evidence type="ECO:0000313" key="2">
    <source>
        <dbReference type="Proteomes" id="UP001064048"/>
    </source>
</evidence>
<reference evidence="1 2" key="1">
    <citation type="journal article" date="2022" name="Genome Biol. Evol.">
        <title>The Spruce Budworm Genome: Reconstructing the Evolutionary History of Antifreeze Proteins.</title>
        <authorList>
            <person name="Beliveau C."/>
            <person name="Gagne P."/>
            <person name="Picq S."/>
            <person name="Vernygora O."/>
            <person name="Keeling C.I."/>
            <person name="Pinkney K."/>
            <person name="Doucet D."/>
            <person name="Wen F."/>
            <person name="Johnston J.S."/>
            <person name="Maaroufi H."/>
            <person name="Boyle B."/>
            <person name="Laroche J."/>
            <person name="Dewar K."/>
            <person name="Juretic N."/>
            <person name="Blackburn G."/>
            <person name="Nisole A."/>
            <person name="Brunet B."/>
            <person name="Brandao M."/>
            <person name="Lumley L."/>
            <person name="Duan J."/>
            <person name="Quan G."/>
            <person name="Lucarotti C.J."/>
            <person name="Roe A.D."/>
            <person name="Sperling F.A.H."/>
            <person name="Levesque R.C."/>
            <person name="Cusson M."/>
        </authorList>
    </citation>
    <scope>NUCLEOTIDE SEQUENCE [LARGE SCALE GENOMIC DNA]</scope>
    <source>
        <strain evidence="1">Glfc:IPQL:Cfum</strain>
    </source>
</reference>
<sequence>MAAVEHQGTELEQIQAQSRDVANKSKEAGIKCLVALDDQGEQLDNIEKGVNTVQQDMHQAEKSLKEMEKWCGLCTLPWKKGPAKKKADNDVWNSKNEGKVVNNQPQRVMTDERNGCGPQSGYIGRITNDALEDEMEECMVQVNTNIGNLRNMALDIGSELSNQNNQIERIKDKVKLVE</sequence>
<comment type="caution">
    <text evidence="1">The sequence shown here is derived from an EMBL/GenBank/DDBJ whole genome shotgun (WGS) entry which is preliminary data.</text>
</comment>
<dbReference type="EMBL" id="CM046111">
    <property type="protein sequence ID" value="KAI8425097.1"/>
    <property type="molecule type" value="Genomic_DNA"/>
</dbReference>